<evidence type="ECO:0000313" key="6">
    <source>
        <dbReference type="Proteomes" id="UP001320245"/>
    </source>
</evidence>
<evidence type="ECO:0000256" key="2">
    <source>
        <dbReference type="ARBA" id="ARBA00023043"/>
    </source>
</evidence>
<protein>
    <recommendedName>
        <fullName evidence="7">Ankyrin repeat protein</fullName>
    </recommendedName>
</protein>
<feature type="repeat" description="ANK" evidence="3">
    <location>
        <begin position="411"/>
        <end position="443"/>
    </location>
</feature>
<dbReference type="PROSITE" id="PS50088">
    <property type="entry name" value="ANK_REPEAT"/>
    <property type="match status" value="3"/>
</dbReference>
<proteinExistence type="predicted"/>
<dbReference type="SUPFAM" id="SSF48403">
    <property type="entry name" value="Ankyrin repeat"/>
    <property type="match status" value="2"/>
</dbReference>
<feature type="compositionally biased region" description="Acidic residues" evidence="4">
    <location>
        <begin position="44"/>
        <end position="61"/>
    </location>
</feature>
<feature type="repeat" description="ANK" evidence="3">
    <location>
        <begin position="134"/>
        <end position="173"/>
    </location>
</feature>
<evidence type="ECO:0000256" key="1">
    <source>
        <dbReference type="ARBA" id="ARBA00022737"/>
    </source>
</evidence>
<organism evidence="5 6">
    <name type="scientific">Cytospora paraplurivora</name>
    <dbReference type="NCBI Taxonomy" id="2898453"/>
    <lineage>
        <taxon>Eukaryota</taxon>
        <taxon>Fungi</taxon>
        <taxon>Dikarya</taxon>
        <taxon>Ascomycota</taxon>
        <taxon>Pezizomycotina</taxon>
        <taxon>Sordariomycetes</taxon>
        <taxon>Sordariomycetidae</taxon>
        <taxon>Diaporthales</taxon>
        <taxon>Cytosporaceae</taxon>
        <taxon>Cytospora</taxon>
    </lineage>
</organism>
<keyword evidence="1" id="KW-0677">Repeat</keyword>
<keyword evidence="2 3" id="KW-0040">ANK repeat</keyword>
<dbReference type="Proteomes" id="UP001320245">
    <property type="component" value="Unassembled WGS sequence"/>
</dbReference>
<feature type="region of interest" description="Disordered" evidence="4">
    <location>
        <begin position="43"/>
        <end position="67"/>
    </location>
</feature>
<dbReference type="PRINTS" id="PR01415">
    <property type="entry name" value="ANKYRIN"/>
</dbReference>
<evidence type="ECO:0000256" key="4">
    <source>
        <dbReference type="SAM" id="MobiDB-lite"/>
    </source>
</evidence>
<dbReference type="Pfam" id="PF00023">
    <property type="entry name" value="Ank"/>
    <property type="match status" value="1"/>
</dbReference>
<evidence type="ECO:0008006" key="7">
    <source>
        <dbReference type="Google" id="ProtNLM"/>
    </source>
</evidence>
<dbReference type="PANTHER" id="PTHR24126:SF14">
    <property type="entry name" value="ANK_REP_REGION DOMAIN-CONTAINING PROTEIN"/>
    <property type="match status" value="1"/>
</dbReference>
<sequence length="952" mass="105393">MPATPNKDVTVGQFEAMGSSATVECMARHTIPEVPEHLLLLMHDDDDDNNDEDDEGNEDNEDLGHLPPSKLERVFRFLARCSDARAVDSEGNGAFHYAVCGDVLRGHTKDGSTTEKLFQRLQAAGADVNLKNKGGKTPLHLICSDLEGLWKKFDEKLFMALVHAGADLNARDQSGRTPLFALIENRTPKDYLAICRAMSQAGARLDTTDDKGRNLLHAAVSNPDSPPALLCLIVDSGLDPLALDAEGKTLWHEAVPRLMRWPLRRRRDLCEFLFAQGVDHRRPNNLGRTPLHDASSIWYLRNGEPPPGEMMAFDHILELYSKQDVNLGDQDGVTPLHLACTFSEFQAQRLLDAGADPSRRTTEGLSGLHHAARCKQGNIIGILLESLGASQGTAGGDSAAVLSLVDAKDTCGRTALHYACTSGRAENVRMLLHAGATFASVTYQGSVWQACVDFEDEQANWPETSNTMIQLLKAGGVLVADKRRPNPVRWRKFPVEPLNEVVDILVTRGGPRIDLLDEAISSAVNNGNIDYTVECLLQARNSIQNVSPYPIDEKTLSCLERRRAVCPSGGSNRSVEQLMRLRRYDLVETLLLQHGSDWLDGDKDTTIHDLLHEGFIWILRRVQPLVLELAVKLEKRESAEDEKTPTSEAGLIRPGFARPLLQAACQSEVPNMEALRFLVEEVGCRVDVQGYRSFSNEAQRTYETPIHCLVRGMCHWWKVAEALPYLVRVHGADLEVRDGQGRTPLNVALDNVNLGIFNRRAVDALIELGADLKTADLTSVGENIELTEFLLSRGAVVTTDALIAAIKARNCALLRVLLSNGGDPNTRQVKEKPQQTVNPLVSTDPLTALSLSRLTPKQLAYIKRPPDPHLVPVDEMYPLDYAAYLYGAARHVQNNVEQRRPYEELIEVLVAYGADWSMKYAYPDGEEMSIKDWITKRAGAVERISELCAAQR</sequence>
<accession>A0AAN9UBZ4</accession>
<gene>
    <name evidence="5" type="ORF">SLS53_006222</name>
</gene>
<reference evidence="5 6" key="1">
    <citation type="journal article" date="2023" name="PLoS ONE">
        <title>Cytospora paraplurivora sp. nov. isolated from orchards with fruit tree decline syndrome in Ontario, Canada.</title>
        <authorList>
            <person name="Ilyukhin E."/>
            <person name="Nguyen H.D.T."/>
            <person name="Castle A.J."/>
            <person name="Ellouze W."/>
        </authorList>
    </citation>
    <scope>NUCLEOTIDE SEQUENCE [LARGE SCALE GENOMIC DNA]</scope>
    <source>
        <strain evidence="5 6">FDS-564</strain>
    </source>
</reference>
<dbReference type="AlphaFoldDB" id="A0AAN9UBZ4"/>
<feature type="repeat" description="ANK" evidence="3">
    <location>
        <begin position="740"/>
        <end position="777"/>
    </location>
</feature>
<dbReference type="Pfam" id="PF12796">
    <property type="entry name" value="Ank_2"/>
    <property type="match status" value="1"/>
</dbReference>
<evidence type="ECO:0000313" key="5">
    <source>
        <dbReference type="EMBL" id="KAK7738407.1"/>
    </source>
</evidence>
<dbReference type="InterPro" id="IPR002110">
    <property type="entry name" value="Ankyrin_rpt"/>
</dbReference>
<dbReference type="Gene3D" id="1.25.40.20">
    <property type="entry name" value="Ankyrin repeat-containing domain"/>
    <property type="match status" value="3"/>
</dbReference>
<dbReference type="InterPro" id="IPR036770">
    <property type="entry name" value="Ankyrin_rpt-contain_sf"/>
</dbReference>
<dbReference type="PROSITE" id="PS50297">
    <property type="entry name" value="ANK_REP_REGION"/>
    <property type="match status" value="1"/>
</dbReference>
<dbReference type="SMART" id="SM00248">
    <property type="entry name" value="ANK"/>
    <property type="match status" value="11"/>
</dbReference>
<dbReference type="EMBL" id="JAJSPL020000026">
    <property type="protein sequence ID" value="KAK7738407.1"/>
    <property type="molecule type" value="Genomic_DNA"/>
</dbReference>
<evidence type="ECO:0000256" key="3">
    <source>
        <dbReference type="PROSITE-ProRule" id="PRU00023"/>
    </source>
</evidence>
<dbReference type="PANTHER" id="PTHR24126">
    <property type="entry name" value="ANKYRIN REPEAT, PH AND SEC7 DOMAIN CONTAINING PROTEIN SECG-RELATED"/>
    <property type="match status" value="1"/>
</dbReference>
<keyword evidence="6" id="KW-1185">Reference proteome</keyword>
<name>A0AAN9UBZ4_9PEZI</name>
<comment type="caution">
    <text evidence="5">The sequence shown here is derived from an EMBL/GenBank/DDBJ whole genome shotgun (WGS) entry which is preliminary data.</text>
</comment>